<dbReference type="Proteomes" id="UP000078534">
    <property type="component" value="Unassembled WGS sequence"/>
</dbReference>
<comment type="caution">
    <text evidence="2">The sequence shown here is derived from an EMBL/GenBank/DDBJ whole genome shotgun (WGS) entry which is preliminary data.</text>
</comment>
<accession>A0A179SY83</accession>
<name>A0A179SY83_9BACI</name>
<dbReference type="EMBL" id="LWSG01000012">
    <property type="protein sequence ID" value="OAS86717.1"/>
    <property type="molecule type" value="Genomic_DNA"/>
</dbReference>
<evidence type="ECO:0000313" key="2">
    <source>
        <dbReference type="EMBL" id="OAS86717.1"/>
    </source>
</evidence>
<dbReference type="Pfam" id="PF13045">
    <property type="entry name" value="DUF3905"/>
    <property type="match status" value="1"/>
</dbReference>
<dbReference type="OrthoDB" id="2695269at2"/>
<reference evidence="3" key="1">
    <citation type="submission" date="2016-04" db="EMBL/GenBank/DDBJ databases">
        <authorList>
            <person name="Lyu Z."/>
            <person name="Lyu W."/>
        </authorList>
    </citation>
    <scope>NUCLEOTIDE SEQUENCE [LARGE SCALE GENOMIC DNA]</scope>
    <source>
        <strain evidence="3">C44</strain>
    </source>
</reference>
<feature type="compositionally biased region" description="Basic and acidic residues" evidence="1">
    <location>
        <begin position="114"/>
        <end position="124"/>
    </location>
</feature>
<evidence type="ECO:0000313" key="3">
    <source>
        <dbReference type="Proteomes" id="UP000078534"/>
    </source>
</evidence>
<protein>
    <recommendedName>
        <fullName evidence="4">DUF3905 domain-containing protein</fullName>
    </recommendedName>
</protein>
<proteinExistence type="predicted"/>
<evidence type="ECO:0008006" key="4">
    <source>
        <dbReference type="Google" id="ProtNLM"/>
    </source>
</evidence>
<sequence length="124" mass="14114">MYGNNKTEVSLVSKGKKTKISIEDTLPHQINSPSWKETGIEMKEPFVNEYGVMIGDSFYDSEVSPLNQWSDEIDPAIMSGEQWIHPTNDIGWNTPENRELIESKRKPLGVPFTHPDKDVSYNSD</sequence>
<dbReference type="InterPro" id="IPR024999">
    <property type="entry name" value="DUF3905"/>
</dbReference>
<evidence type="ECO:0000256" key="1">
    <source>
        <dbReference type="SAM" id="MobiDB-lite"/>
    </source>
</evidence>
<organism evidence="2 3">
    <name type="scientific">Metabacillus litoralis</name>
    <dbReference type="NCBI Taxonomy" id="152268"/>
    <lineage>
        <taxon>Bacteria</taxon>
        <taxon>Bacillati</taxon>
        <taxon>Bacillota</taxon>
        <taxon>Bacilli</taxon>
        <taxon>Bacillales</taxon>
        <taxon>Bacillaceae</taxon>
        <taxon>Metabacillus</taxon>
    </lineage>
</organism>
<gene>
    <name evidence="2" type="ORF">A6K24_04185</name>
</gene>
<keyword evidence="3" id="KW-1185">Reference proteome</keyword>
<feature type="region of interest" description="Disordered" evidence="1">
    <location>
        <begin position="105"/>
        <end position="124"/>
    </location>
</feature>
<dbReference type="AlphaFoldDB" id="A0A179SY83"/>